<dbReference type="GO" id="GO:0000027">
    <property type="term" value="P:ribosomal large subunit assembly"/>
    <property type="evidence" value="ECO:0007669"/>
    <property type="project" value="InterPro"/>
</dbReference>
<evidence type="ECO:0000256" key="4">
    <source>
        <dbReference type="ARBA" id="ARBA00023242"/>
    </source>
</evidence>
<dbReference type="KEGG" id="oti:135387831"/>
<evidence type="ECO:0000256" key="3">
    <source>
        <dbReference type="ARBA" id="ARBA00020387"/>
    </source>
</evidence>
<comment type="subcellular location">
    <subcellularLocation>
        <location evidence="1 6">Nucleus</location>
        <location evidence="1 6">Nucleolus</location>
    </subcellularLocation>
</comment>
<sequence length="314" mass="36000">MAVSQRILKPKTHRGKLALEKREPKITENPKTTILIRGSSANNVVVKAMKDLRSLKAPHAVVFNRKNEAQPMEDAVPIEMMMQRTDSSLFVFGSHNKKRPNNLILGRTFDGHILDMFELGMDQYKALEEFKVAKVASGIKPLLLFAGEQFEQTKDYQRLKNFLIDFFSGEQVDAVSLQGLEHVLMFTMSEEKLYVRSYKVLMKNSGTKTPRIELEEIGPSFDLCLRRMKIASDDLFKRARRLPKQAKPKKKKNFEKTALGTTLGRIHMEKQDLSKLQTRKLKGLKKTAEERKAARQAKKQTTEETSEDIEMADE</sequence>
<dbReference type="PROSITE" id="PS50833">
    <property type="entry name" value="BRIX"/>
    <property type="match status" value="1"/>
</dbReference>
<feature type="domain" description="Brix" evidence="8">
    <location>
        <begin position="31"/>
        <end position="234"/>
    </location>
</feature>
<proteinExistence type="inferred from homology"/>
<dbReference type="PANTHER" id="PTHR12728:SF0">
    <property type="entry name" value="RIBOSOME PRODUCTION FACTOR 2 HOMOLOG"/>
    <property type="match status" value="1"/>
</dbReference>
<dbReference type="CTD" id="42183"/>
<dbReference type="GeneID" id="135387831"/>
<evidence type="ECO:0000256" key="5">
    <source>
        <dbReference type="ARBA" id="ARBA00030889"/>
    </source>
</evidence>
<protein>
    <recommendedName>
        <fullName evidence="3 6">Ribosome production factor 2 homolog</fullName>
    </recommendedName>
    <alternativeName>
        <fullName evidence="5 6">Ribosome biogenesis protein RPF2 homolog</fullName>
    </alternativeName>
</protein>
<reference evidence="9" key="1">
    <citation type="submission" date="2018-03" db="EMBL/GenBank/DDBJ databases">
        <title>The relapsing fever spirochete Borrelia turicatae persists in the highly oxidative environment of its soft-bodied tick vector.</title>
        <authorList>
            <person name="Bourret T.J."/>
            <person name="Boyle W.K."/>
            <person name="Valenzuela J.G."/>
            <person name="Oliveira F."/>
            <person name="Lopez J.E."/>
        </authorList>
    </citation>
    <scope>NUCLEOTIDE SEQUENCE</scope>
    <source>
        <strain evidence="9">Kansas strain/isolate</strain>
        <tissue evidence="9">Salivary glands</tissue>
    </source>
</reference>
<dbReference type="InterPro" id="IPR007109">
    <property type="entry name" value="Brix"/>
</dbReference>
<organism evidence="9">
    <name type="scientific">Ornithodoros turicata</name>
    <dbReference type="NCBI Taxonomy" id="34597"/>
    <lineage>
        <taxon>Eukaryota</taxon>
        <taxon>Metazoa</taxon>
        <taxon>Ecdysozoa</taxon>
        <taxon>Arthropoda</taxon>
        <taxon>Chelicerata</taxon>
        <taxon>Arachnida</taxon>
        <taxon>Acari</taxon>
        <taxon>Parasitiformes</taxon>
        <taxon>Ixodida</taxon>
        <taxon>Ixodoidea</taxon>
        <taxon>Argasidae</taxon>
        <taxon>Ornithodorinae</taxon>
        <taxon>Ornithodoros</taxon>
    </lineage>
</organism>
<name>A0A2R5LH19_9ACAR</name>
<feature type="region of interest" description="Disordered" evidence="7">
    <location>
        <begin position="270"/>
        <end position="314"/>
    </location>
</feature>
<accession>A0A2R5LH19</accession>
<evidence type="ECO:0000313" key="9">
    <source>
        <dbReference type="EMBL" id="MBY08748.1"/>
    </source>
</evidence>
<dbReference type="PANTHER" id="PTHR12728">
    <property type="entry name" value="BRIX DOMAIN CONTAINING PROTEIN"/>
    <property type="match status" value="1"/>
</dbReference>
<dbReference type="RefSeq" id="XP_064473055.1">
    <property type="nucleotide sequence ID" value="XM_064616985.1"/>
</dbReference>
<evidence type="ECO:0000256" key="2">
    <source>
        <dbReference type="ARBA" id="ARBA00010782"/>
    </source>
</evidence>
<evidence type="ECO:0000256" key="7">
    <source>
        <dbReference type="SAM" id="MobiDB-lite"/>
    </source>
</evidence>
<evidence type="ECO:0000256" key="1">
    <source>
        <dbReference type="ARBA" id="ARBA00004604"/>
    </source>
</evidence>
<dbReference type="GO" id="GO:0005730">
    <property type="term" value="C:nucleolus"/>
    <property type="evidence" value="ECO:0007669"/>
    <property type="project" value="UniProtKB-SubCell"/>
</dbReference>
<dbReference type="GO" id="GO:0019843">
    <property type="term" value="F:rRNA binding"/>
    <property type="evidence" value="ECO:0007669"/>
    <property type="project" value="UniProtKB-UniRule"/>
</dbReference>
<dbReference type="Pfam" id="PF04427">
    <property type="entry name" value="Brix"/>
    <property type="match status" value="1"/>
</dbReference>
<evidence type="ECO:0000256" key="6">
    <source>
        <dbReference type="RuleBase" id="RU367086"/>
    </source>
</evidence>
<dbReference type="AlphaFoldDB" id="A0A2R5LH19"/>
<dbReference type="EMBL" id="GGLE01004622">
    <property type="protein sequence ID" value="MBY08748.1"/>
    <property type="molecule type" value="Transcribed_RNA"/>
</dbReference>
<dbReference type="SMART" id="SM00879">
    <property type="entry name" value="Brix"/>
    <property type="match status" value="1"/>
</dbReference>
<dbReference type="InterPro" id="IPR039770">
    <property type="entry name" value="Rpf2"/>
</dbReference>
<dbReference type="GO" id="GO:0000463">
    <property type="term" value="P:maturation of LSU-rRNA from tricistronic rRNA transcript (SSU-rRNA, 5.8S rRNA, LSU-rRNA)"/>
    <property type="evidence" value="ECO:0007669"/>
    <property type="project" value="TreeGrafter"/>
</dbReference>
<evidence type="ECO:0000259" key="8">
    <source>
        <dbReference type="PROSITE" id="PS50833"/>
    </source>
</evidence>
<comment type="similarity">
    <text evidence="2 6">Belongs to the RPF2 family.</text>
</comment>
<feature type="compositionally biased region" description="Acidic residues" evidence="7">
    <location>
        <begin position="304"/>
        <end position="314"/>
    </location>
</feature>
<keyword evidence="4 6" id="KW-0539">Nucleus</keyword>